<dbReference type="Gene3D" id="3.40.50.2000">
    <property type="entry name" value="Glycogen Phosphorylase B"/>
    <property type="match status" value="2"/>
</dbReference>
<evidence type="ECO:0000313" key="2">
    <source>
        <dbReference type="EMBL" id="KAA6436319.1"/>
    </source>
</evidence>
<dbReference type="EMBL" id="VOIR01000011">
    <property type="protein sequence ID" value="KAA6436319.1"/>
    <property type="molecule type" value="Genomic_DNA"/>
</dbReference>
<gene>
    <name evidence="2" type="ORF">FQ330_02615</name>
</gene>
<keyword evidence="3" id="KW-1185">Reference proteome</keyword>
<sequence>MATIAAYTSPAIGHLFPIAGVLQELQRRGHRIRLRTLSSQVRAMRQLGFDADAIDPAIEQIEFDDWHARTLLEGLKRTAEIFCSRGELDGPDLQQLLDEAQPDLVITDINTWGAAAVAERARLPWVAFSPYTPAIVSRGCPPYGAGLRPAVDAAGRLRDALLERTVTGVAVRLVMPRINGMRAKVAGLPHVRSVDEMQRLPPLTLVTTAEPLEYPHDDWEPRLRMVGPTSWEPPVAPPAWLAGVEGPLVLVTTSSEYQGDTEIVRAAVHGLRDEPVTVVATMPARVRLGIDVPGNARIVDFVPHSAVLERAVCAVTHGGMGVTQKALGLGVPVVVVPWGRDQHEVAARVEHAGCGVRVNRGQLTPERVRDAVRRARRMRAGAEAVAAGFEAAGGAARAAELVEEQLALQRR</sequence>
<dbReference type="GO" id="GO:0016758">
    <property type="term" value="F:hexosyltransferase activity"/>
    <property type="evidence" value="ECO:0007669"/>
    <property type="project" value="UniProtKB-ARBA"/>
</dbReference>
<dbReference type="InterPro" id="IPR050426">
    <property type="entry name" value="Glycosyltransferase_28"/>
</dbReference>
<dbReference type="AlphaFoldDB" id="A0A5M8QJV6"/>
<comment type="caution">
    <text evidence="2">The sequence shown here is derived from an EMBL/GenBank/DDBJ whole genome shotgun (WGS) entry which is preliminary data.</text>
</comment>
<reference evidence="2 3" key="1">
    <citation type="submission" date="2019-08" db="EMBL/GenBank/DDBJ databases">
        <title>Agrococcus lahaulensis sp. nov., isolated from a cold desert of the Indian Himalayas.</title>
        <authorList>
            <person name="Qu J.H."/>
        </authorList>
    </citation>
    <scope>NUCLEOTIDE SEQUENCE [LARGE SCALE GENOMIC DNA]</scope>
    <source>
        <strain evidence="2 3">NS18</strain>
    </source>
</reference>
<keyword evidence="2" id="KW-0808">Transferase</keyword>
<dbReference type="PANTHER" id="PTHR48050">
    <property type="entry name" value="STEROL 3-BETA-GLUCOSYLTRANSFERASE"/>
    <property type="match status" value="1"/>
</dbReference>
<dbReference type="InterPro" id="IPR010610">
    <property type="entry name" value="EryCIII-like_C"/>
</dbReference>
<dbReference type="SUPFAM" id="SSF53756">
    <property type="entry name" value="UDP-Glycosyltransferase/glycogen phosphorylase"/>
    <property type="match status" value="1"/>
</dbReference>
<proteinExistence type="predicted"/>
<evidence type="ECO:0000259" key="1">
    <source>
        <dbReference type="Pfam" id="PF06722"/>
    </source>
</evidence>
<dbReference type="CDD" id="cd03784">
    <property type="entry name" value="GT1_Gtf-like"/>
    <property type="match status" value="1"/>
</dbReference>
<dbReference type="InterPro" id="IPR002213">
    <property type="entry name" value="UDP_glucos_trans"/>
</dbReference>
<dbReference type="GO" id="GO:0008194">
    <property type="term" value="F:UDP-glycosyltransferase activity"/>
    <property type="evidence" value="ECO:0007669"/>
    <property type="project" value="InterPro"/>
</dbReference>
<organism evidence="2 3">
    <name type="scientific">Agrococcus sediminis</name>
    <dbReference type="NCBI Taxonomy" id="2599924"/>
    <lineage>
        <taxon>Bacteria</taxon>
        <taxon>Bacillati</taxon>
        <taxon>Actinomycetota</taxon>
        <taxon>Actinomycetes</taxon>
        <taxon>Micrococcales</taxon>
        <taxon>Microbacteriaceae</taxon>
        <taxon>Agrococcus</taxon>
    </lineage>
</organism>
<dbReference type="Proteomes" id="UP000323221">
    <property type="component" value="Unassembled WGS sequence"/>
</dbReference>
<dbReference type="Pfam" id="PF06722">
    <property type="entry name" value="EryCIII-like_C"/>
    <property type="match status" value="1"/>
</dbReference>
<feature type="domain" description="Erythromycin biosynthesis protein CIII-like C-terminal" evidence="1">
    <location>
        <begin position="278"/>
        <end position="384"/>
    </location>
</feature>
<dbReference type="PANTHER" id="PTHR48050:SF13">
    <property type="entry name" value="STEROL 3-BETA-GLUCOSYLTRANSFERASE UGT80A2"/>
    <property type="match status" value="1"/>
</dbReference>
<dbReference type="GO" id="GO:0017000">
    <property type="term" value="P:antibiotic biosynthetic process"/>
    <property type="evidence" value="ECO:0007669"/>
    <property type="project" value="UniProtKB-ARBA"/>
</dbReference>
<protein>
    <submittedName>
        <fullName evidence="2">Glycosyltransferase</fullName>
    </submittedName>
</protein>
<dbReference type="OrthoDB" id="764352at2"/>
<dbReference type="RefSeq" id="WP_146354973.1">
    <property type="nucleotide sequence ID" value="NZ_VOIR01000011.1"/>
</dbReference>
<accession>A0A5M8QJV6</accession>
<name>A0A5M8QJV6_9MICO</name>
<evidence type="ECO:0000313" key="3">
    <source>
        <dbReference type="Proteomes" id="UP000323221"/>
    </source>
</evidence>